<evidence type="ECO:0000313" key="2">
    <source>
        <dbReference type="Proteomes" id="UP001559623"/>
    </source>
</evidence>
<dbReference type="RefSeq" id="WP_368847904.1">
    <property type="nucleotide sequence ID" value="NZ_CP194411.1"/>
</dbReference>
<comment type="caution">
    <text evidence="1">The sequence shown here is derived from an EMBL/GenBank/DDBJ whole genome shotgun (WGS) entry which is preliminary data.</text>
</comment>
<organism evidence="1 2">
    <name type="scientific">Selenomonas sputigena</name>
    <dbReference type="NCBI Taxonomy" id="69823"/>
    <lineage>
        <taxon>Bacteria</taxon>
        <taxon>Bacillati</taxon>
        <taxon>Bacillota</taxon>
        <taxon>Negativicutes</taxon>
        <taxon>Selenomonadales</taxon>
        <taxon>Selenomonadaceae</taxon>
        <taxon>Selenomonas</taxon>
    </lineage>
</organism>
<sequence length="110" mass="12760">MHCAFSYLKGETLLLLNRVGFWMKAVHEKTPQTRYLMQEERTTLTELAANSPYPIFQSGYFIARGEAIEGRLCVPLADPECHTDYRLVCLKEDLPKYRKLFDKVTEKTIA</sequence>
<keyword evidence="2" id="KW-1185">Reference proteome</keyword>
<gene>
    <name evidence="1" type="ORF">QCO44_11245</name>
</gene>
<dbReference type="EMBL" id="JARVLH010000008">
    <property type="protein sequence ID" value="MEX5286186.1"/>
    <property type="molecule type" value="Genomic_DNA"/>
</dbReference>
<name>A0ABV3X7L3_9FIRM</name>
<evidence type="ECO:0000313" key="1">
    <source>
        <dbReference type="EMBL" id="MEX5286186.1"/>
    </source>
</evidence>
<protein>
    <submittedName>
        <fullName evidence="1">Uncharacterized protein</fullName>
    </submittedName>
</protein>
<accession>A0ABV3X7L3</accession>
<reference evidence="1 2" key="1">
    <citation type="submission" date="2023-04" db="EMBL/GenBank/DDBJ databases">
        <title>Genome Sequence of Selenomonas sputigena ATCC 33150.</title>
        <authorList>
            <person name="Miller D.P."/>
            <person name="Anvari S."/>
            <person name="Polson S.W."/>
            <person name="Macdonald M."/>
            <person name="Mcdowell J.V."/>
        </authorList>
    </citation>
    <scope>NUCLEOTIDE SEQUENCE [LARGE SCALE GENOMIC DNA]</scope>
    <source>
        <strain evidence="1 2">ATCC 33150</strain>
    </source>
</reference>
<proteinExistence type="predicted"/>
<dbReference type="Proteomes" id="UP001559623">
    <property type="component" value="Unassembled WGS sequence"/>
</dbReference>